<reference evidence="1 2" key="1">
    <citation type="submission" date="2022-09" db="EMBL/GenBank/DDBJ databases">
        <title>Enrichment on poylsaccharides allowed isolation of novel metabolic and taxonomic groups of Haloarchaea.</title>
        <authorList>
            <person name="Sorokin D.Y."/>
            <person name="Elcheninov A.G."/>
            <person name="Khizhniak T.V."/>
            <person name="Kolganova T.V."/>
            <person name="Kublanov I.V."/>
        </authorList>
    </citation>
    <scope>NUCLEOTIDE SEQUENCE [LARGE SCALE GENOMIC DNA]</scope>
    <source>
        <strain evidence="1 2">AArc-curdl1</strain>
    </source>
</reference>
<name>A0AAP3E768_9EURY</name>
<proteinExistence type="predicted"/>
<evidence type="ECO:0000313" key="1">
    <source>
        <dbReference type="EMBL" id="MCU4752680.1"/>
    </source>
</evidence>
<evidence type="ECO:0008006" key="3">
    <source>
        <dbReference type="Google" id="ProtNLM"/>
    </source>
</evidence>
<keyword evidence="2" id="KW-1185">Reference proteome</keyword>
<dbReference type="SUPFAM" id="SSF51445">
    <property type="entry name" value="(Trans)glycosidases"/>
    <property type="match status" value="1"/>
</dbReference>
<dbReference type="InterPro" id="IPR029457">
    <property type="entry name" value="GHL5"/>
</dbReference>
<protein>
    <recommendedName>
        <fullName evidence="3">Alpha-amylase</fullName>
    </recommendedName>
</protein>
<dbReference type="AlphaFoldDB" id="A0AAP3E768"/>
<organism evidence="1 2">
    <name type="scientific">Natronosalvus hydrolyticus</name>
    <dbReference type="NCBI Taxonomy" id="2979988"/>
    <lineage>
        <taxon>Archaea</taxon>
        <taxon>Methanobacteriati</taxon>
        <taxon>Methanobacteriota</taxon>
        <taxon>Stenosarchaea group</taxon>
        <taxon>Halobacteria</taxon>
        <taxon>Halobacteriales</taxon>
        <taxon>Natrialbaceae</taxon>
        <taxon>Natronosalvus</taxon>
    </lineage>
</organism>
<sequence>MDTPHSTCTLLEETTDERCETCTHTLETHDDPFDAATELAPALGAHWHGDHAEFGFWTPELLDRGVAAEDVYLELLTPTESVDLTAEETEATFRRELVSTRRAGAYTWAVVTGAQSGTRDRLGTLYRLTYPTENGWETIGDPLAYSLPFGAYAPAELYDVDRLHAERDDREYFETLGTSEEVVGTTTDDGLPRVDPATNVLELHPGTASAAGSLAGLTRQFESLGRTLEADDTLTPTEQTLAGYDSVQLMPIAPITESDHQLAHFELDGDDELPAPDDVEGAVRTETATIRRPSMRNWGYDIVVYGFGAVNSAILETGRPDELVDFIATLHTLPQPMKVVFDIALGHADEGALELLNDYYIQGPGMYGQELDYTEPTVRAILLELQRRKMNWGADGIRVDGAQDFTNWDPETESEWHDDDFLAEMDAITQEIVGTEYRPWMIFEDGRPWPEEDWELASTYRTLIEEHPHSFQWGPVTFAHNTPAILTFWATKWWRVRELADMGGQWISGAANHDTLRRGAQVEVGEEWNATQENPALGDTLHETIEHAYNNPASNALFYCLLPGVPMDFLNASTRAPWDFVRDTDDTWNVKVVGEAAYFIDWRVPSERYGDPEHFTRLKALGIDDRDDLHEFVHALASASEVTDYDLETMATILSALNPPFFDGEPTTADLEEFALAWMRDVADYCPLSNWRDDLDGDRTAFDLELRQFRHERPWLRHDLRGDERFEYRHPVDGSVIYAGLRRAPDGSEDVLFVANMEGQTATVTPTDLVETTRGGWRCTIASPGHENAVAERPLTLEDSEVVVFTRTR</sequence>
<evidence type="ECO:0000313" key="2">
    <source>
        <dbReference type="Proteomes" id="UP001321047"/>
    </source>
</evidence>
<comment type="caution">
    <text evidence="1">The sequence shown here is derived from an EMBL/GenBank/DDBJ whole genome shotgun (WGS) entry which is preliminary data.</text>
</comment>
<dbReference type="EMBL" id="JAOPJZ010000009">
    <property type="protein sequence ID" value="MCU4752680.1"/>
    <property type="molecule type" value="Genomic_DNA"/>
</dbReference>
<dbReference type="Gene3D" id="3.20.20.80">
    <property type="entry name" value="Glycosidases"/>
    <property type="match status" value="1"/>
</dbReference>
<dbReference type="InterPro" id="IPR017853">
    <property type="entry name" value="GH"/>
</dbReference>
<dbReference type="Pfam" id="PF14872">
    <property type="entry name" value="GHL5"/>
    <property type="match status" value="2"/>
</dbReference>
<dbReference type="RefSeq" id="WP_342809016.1">
    <property type="nucleotide sequence ID" value="NZ_JAOPJZ010000009.1"/>
</dbReference>
<dbReference type="Proteomes" id="UP001321047">
    <property type="component" value="Unassembled WGS sequence"/>
</dbReference>
<gene>
    <name evidence="1" type="ORF">OB919_11960</name>
</gene>
<accession>A0AAP3E768</accession>